<evidence type="ECO:0000259" key="1">
    <source>
        <dbReference type="Pfam" id="PF07929"/>
    </source>
</evidence>
<dbReference type="Pfam" id="PF22007">
    <property type="entry name" value="DUF6930"/>
    <property type="match status" value="1"/>
</dbReference>
<keyword evidence="5" id="KW-1185">Reference proteome</keyword>
<dbReference type="Pfam" id="PF23988">
    <property type="entry name" value="DUF7309"/>
    <property type="match status" value="1"/>
</dbReference>
<organism evidence="4 5">
    <name type="scientific">Filibacter tadaridae</name>
    <dbReference type="NCBI Taxonomy" id="2483811"/>
    <lineage>
        <taxon>Bacteria</taxon>
        <taxon>Bacillati</taxon>
        <taxon>Bacillota</taxon>
        <taxon>Bacilli</taxon>
        <taxon>Bacillales</taxon>
        <taxon>Caryophanaceae</taxon>
        <taxon>Filibacter</taxon>
    </lineage>
</organism>
<dbReference type="AlphaFoldDB" id="A0A3P5WUW3"/>
<dbReference type="PANTHER" id="PTHR41878:SF1">
    <property type="entry name" value="TNPR PROTEIN"/>
    <property type="match status" value="1"/>
</dbReference>
<evidence type="ECO:0000313" key="5">
    <source>
        <dbReference type="Proteomes" id="UP000270468"/>
    </source>
</evidence>
<dbReference type="InterPro" id="IPR024047">
    <property type="entry name" value="MM3350-like_sf"/>
</dbReference>
<dbReference type="InterPro" id="IPR012912">
    <property type="entry name" value="Plasmid_pRiA4b_Orf3-like"/>
</dbReference>
<sequence>MIYQLKVSLKGMKPPIWRRLQVDGRTTFADVHQIVQVAFDWEDMYLHSFNMQRSQGHRVNEEIGIEDEELGFFSFREIHDENEETVAEWFVAEKDRALYTYNFKADWEHELVLEKIISPIVHTHYPHCAKAMRSAPGEFGTIFNDSEDGTTAEPDWRELTADVNELLKDVETNLLDWRQEEDEPFDWKKLLTAAKSLNAQNPWHLLEDDQVYTIGDSVGEQFLYCCVLGAAGQEYGLAVYIGRDGIDTLKATLDGTLEEDILMKQRSLLLSFADKDELDEDDLAFLKRHGASYSGRKQWIQLRSFQPGYFPWSLDDEEGRILLLAIQQTKMLLAQVQEGLQIPIYEGGDEMIGRIDDPSSTPSSWETVLIKYQPRQKPAPSQLQVSELDLRSLKRKGTLNMDLLFGTFMIGRPVQESPDQRPYFPQLAIAMDPKSGEALHQQLMAPVEQEKEIQKAFLQIMQDLGGIPKNVTVTPKIGDLLKPITDSLAISVHAKKRILEIERFRDFINDMP</sequence>
<name>A0A3P5WUW3_9BACL</name>
<evidence type="ECO:0000313" key="4">
    <source>
        <dbReference type="EMBL" id="VDC25142.1"/>
    </source>
</evidence>
<dbReference type="InterPro" id="IPR055733">
    <property type="entry name" value="DUF7309"/>
</dbReference>
<dbReference type="InterPro" id="IPR054216">
    <property type="entry name" value="DUF6930"/>
</dbReference>
<dbReference type="Proteomes" id="UP000270468">
    <property type="component" value="Unassembled WGS sequence"/>
</dbReference>
<dbReference type="SUPFAM" id="SSF159941">
    <property type="entry name" value="MM3350-like"/>
    <property type="match status" value="1"/>
</dbReference>
<evidence type="ECO:0000259" key="2">
    <source>
        <dbReference type="Pfam" id="PF22007"/>
    </source>
</evidence>
<dbReference type="OrthoDB" id="9801392at2"/>
<feature type="domain" description="DUF7309" evidence="3">
    <location>
        <begin position="187"/>
        <end position="344"/>
    </location>
</feature>
<reference evidence="4 5" key="1">
    <citation type="submission" date="2018-11" db="EMBL/GenBank/DDBJ databases">
        <authorList>
            <person name="Criscuolo A."/>
        </authorList>
    </citation>
    <scope>NUCLEOTIDE SEQUENCE [LARGE SCALE GENOMIC DNA]</scope>
    <source>
        <strain evidence="4">ATB-66</strain>
    </source>
</reference>
<dbReference type="EMBL" id="UXAV01000031">
    <property type="protein sequence ID" value="VDC25142.1"/>
    <property type="molecule type" value="Genomic_DNA"/>
</dbReference>
<feature type="domain" description="DUF6930" evidence="2">
    <location>
        <begin position="390"/>
        <end position="507"/>
    </location>
</feature>
<evidence type="ECO:0000259" key="3">
    <source>
        <dbReference type="Pfam" id="PF23988"/>
    </source>
</evidence>
<dbReference type="Gene3D" id="3.10.290.30">
    <property type="entry name" value="MM3350-like"/>
    <property type="match status" value="1"/>
</dbReference>
<gene>
    <name evidence="4" type="ORF">FILTAD_01185</name>
</gene>
<proteinExistence type="predicted"/>
<feature type="domain" description="Plasmid pRiA4b Orf3-like" evidence="1">
    <location>
        <begin position="2"/>
        <end position="138"/>
    </location>
</feature>
<dbReference type="PANTHER" id="PTHR41878">
    <property type="entry name" value="LEXA REPRESSOR-RELATED"/>
    <property type="match status" value="1"/>
</dbReference>
<accession>A0A3P5WUW3</accession>
<protein>
    <submittedName>
        <fullName evidence="4">Plasmid pRiA4b ORF-3-like protein</fullName>
    </submittedName>
</protein>
<dbReference type="Pfam" id="PF07929">
    <property type="entry name" value="PRiA4_ORF3"/>
    <property type="match status" value="1"/>
</dbReference>
<dbReference type="RefSeq" id="WP_124069599.1">
    <property type="nucleotide sequence ID" value="NZ_CBCRXF010000011.1"/>
</dbReference>